<dbReference type="EMBL" id="ML170204">
    <property type="protein sequence ID" value="TDL18710.1"/>
    <property type="molecule type" value="Genomic_DNA"/>
</dbReference>
<accession>A0A4Y7PVZ5</accession>
<proteinExistence type="predicted"/>
<organism evidence="1 2">
    <name type="scientific">Rickenella mellea</name>
    <dbReference type="NCBI Taxonomy" id="50990"/>
    <lineage>
        <taxon>Eukaryota</taxon>
        <taxon>Fungi</taxon>
        <taxon>Dikarya</taxon>
        <taxon>Basidiomycota</taxon>
        <taxon>Agaricomycotina</taxon>
        <taxon>Agaricomycetes</taxon>
        <taxon>Hymenochaetales</taxon>
        <taxon>Rickenellaceae</taxon>
        <taxon>Rickenella</taxon>
    </lineage>
</organism>
<sequence length="183" mass="20528">MERSRAEEMCARPNLLSHRLYTKSTLLACGVAEMNTGAELRHWPAQHSANSPPLPRTGLLQACQTCGLQCSFHWEQQSNSPDSDQWPGQHRQWQSRSLLAASVMPVAVRWINSNSVTARPSWSHHGSSVRLNREICTLGSTLPPPKLAYCGNRISTYYFAHIFTSFPCPKCHETPQDGNQARD</sequence>
<dbReference type="VEuPathDB" id="FungiDB:BD410DRAFT_462314"/>
<gene>
    <name evidence="1" type="ORF">BD410DRAFT_462314</name>
</gene>
<dbReference type="AlphaFoldDB" id="A0A4Y7PVZ5"/>
<protein>
    <submittedName>
        <fullName evidence="1">Uncharacterized protein</fullName>
    </submittedName>
</protein>
<keyword evidence="2" id="KW-1185">Reference proteome</keyword>
<name>A0A4Y7PVZ5_9AGAM</name>
<evidence type="ECO:0000313" key="1">
    <source>
        <dbReference type="EMBL" id="TDL18710.1"/>
    </source>
</evidence>
<evidence type="ECO:0000313" key="2">
    <source>
        <dbReference type="Proteomes" id="UP000294933"/>
    </source>
</evidence>
<dbReference type="Proteomes" id="UP000294933">
    <property type="component" value="Unassembled WGS sequence"/>
</dbReference>
<reference evidence="1 2" key="1">
    <citation type="submission" date="2018-06" db="EMBL/GenBank/DDBJ databases">
        <title>A transcriptomic atlas of mushroom development highlights an independent origin of complex multicellularity.</title>
        <authorList>
            <consortium name="DOE Joint Genome Institute"/>
            <person name="Krizsan K."/>
            <person name="Almasi E."/>
            <person name="Merenyi Z."/>
            <person name="Sahu N."/>
            <person name="Viragh M."/>
            <person name="Koszo T."/>
            <person name="Mondo S."/>
            <person name="Kiss B."/>
            <person name="Balint B."/>
            <person name="Kues U."/>
            <person name="Barry K."/>
            <person name="Hegedus J.C."/>
            <person name="Henrissat B."/>
            <person name="Johnson J."/>
            <person name="Lipzen A."/>
            <person name="Ohm R."/>
            <person name="Nagy I."/>
            <person name="Pangilinan J."/>
            <person name="Yan J."/>
            <person name="Xiong Y."/>
            <person name="Grigoriev I.V."/>
            <person name="Hibbett D.S."/>
            <person name="Nagy L.G."/>
        </authorList>
    </citation>
    <scope>NUCLEOTIDE SEQUENCE [LARGE SCALE GENOMIC DNA]</scope>
    <source>
        <strain evidence="1 2">SZMC22713</strain>
    </source>
</reference>